<reference evidence="3" key="1">
    <citation type="journal article" date="2019" name="Int. J. Syst. Evol. Microbiol.">
        <title>The Global Catalogue of Microorganisms (GCM) 10K type strain sequencing project: providing services to taxonomists for standard genome sequencing and annotation.</title>
        <authorList>
            <consortium name="The Broad Institute Genomics Platform"/>
            <consortium name="The Broad Institute Genome Sequencing Center for Infectious Disease"/>
            <person name="Wu L."/>
            <person name="Ma J."/>
        </authorList>
    </citation>
    <scope>NUCLEOTIDE SEQUENCE [LARGE SCALE GENOMIC DNA]</scope>
    <source>
        <strain evidence="3">JCM 3296</strain>
    </source>
</reference>
<name>A0ABQ2V6S8_9PSEU</name>
<evidence type="ECO:0000313" key="3">
    <source>
        <dbReference type="Proteomes" id="UP000649573"/>
    </source>
</evidence>
<comment type="caution">
    <text evidence="2">The sequence shown here is derived from an EMBL/GenBank/DDBJ whole genome shotgun (WGS) entry which is preliminary data.</text>
</comment>
<dbReference type="InterPro" id="IPR009839">
    <property type="entry name" value="SseB_N"/>
</dbReference>
<dbReference type="EMBL" id="BMRE01000046">
    <property type="protein sequence ID" value="GGU69746.1"/>
    <property type="molecule type" value="Genomic_DNA"/>
</dbReference>
<dbReference type="RefSeq" id="WP_189258224.1">
    <property type="nucleotide sequence ID" value="NZ_BMRE01000046.1"/>
</dbReference>
<feature type="domain" description="SseB protein N-terminal" evidence="1">
    <location>
        <begin position="6"/>
        <end position="114"/>
    </location>
</feature>
<gene>
    <name evidence="2" type="ORF">GCM10010178_71950</name>
</gene>
<dbReference type="Proteomes" id="UP000649573">
    <property type="component" value="Unassembled WGS sequence"/>
</dbReference>
<keyword evidence="3" id="KW-1185">Reference proteome</keyword>
<organism evidence="2 3">
    <name type="scientific">Lentzea flava</name>
    <dbReference type="NCBI Taxonomy" id="103732"/>
    <lineage>
        <taxon>Bacteria</taxon>
        <taxon>Bacillati</taxon>
        <taxon>Actinomycetota</taxon>
        <taxon>Actinomycetes</taxon>
        <taxon>Pseudonocardiales</taxon>
        <taxon>Pseudonocardiaceae</taxon>
        <taxon>Lentzea</taxon>
    </lineage>
</organism>
<proteinExistence type="predicted"/>
<dbReference type="Pfam" id="PF07179">
    <property type="entry name" value="SseB"/>
    <property type="match status" value="1"/>
</dbReference>
<sequence>MHEENEAVAHARRYREGGGNPEAFLKAFRQSTVYLQRIDPLSLPVITIEGLSWLAAFSSPELLKRHLEARNESVDVGYLAVTGERLLDHYLPALPRRTGVVFDNGAEHMMTLPPVRGVVADELAVDA</sequence>
<evidence type="ECO:0000313" key="2">
    <source>
        <dbReference type="EMBL" id="GGU69746.1"/>
    </source>
</evidence>
<evidence type="ECO:0000259" key="1">
    <source>
        <dbReference type="Pfam" id="PF07179"/>
    </source>
</evidence>
<accession>A0ABQ2V6S8</accession>
<protein>
    <recommendedName>
        <fullName evidence="1">SseB protein N-terminal domain-containing protein</fullName>
    </recommendedName>
</protein>